<keyword evidence="1 2" id="KW-0413">Isomerase</keyword>
<dbReference type="InterPro" id="IPR050417">
    <property type="entry name" value="Sugar_Epim/Isomerase"/>
</dbReference>
<evidence type="ECO:0000313" key="8">
    <source>
        <dbReference type="Proteomes" id="UP000244896"/>
    </source>
</evidence>
<feature type="region of interest" description="Disordered" evidence="4">
    <location>
        <begin position="24"/>
        <end position="43"/>
    </location>
</feature>
<feature type="active site" description="Proton donor/acceptor" evidence="3">
    <location>
        <position position="176"/>
    </location>
</feature>
<dbReference type="KEGG" id="elut:CKA38_13580"/>
<evidence type="ECO:0000313" key="7">
    <source>
        <dbReference type="EMBL" id="AWI10150.1"/>
    </source>
</evidence>
<evidence type="ECO:0000259" key="6">
    <source>
        <dbReference type="Pfam" id="PF01261"/>
    </source>
</evidence>
<evidence type="ECO:0000256" key="5">
    <source>
        <dbReference type="SAM" id="SignalP"/>
    </source>
</evidence>
<protein>
    <submittedName>
        <fullName evidence="7">Hydroxypyruvate isomerase</fullName>
    </submittedName>
</protein>
<keyword evidence="7" id="KW-0670">Pyruvate</keyword>
<dbReference type="SUPFAM" id="SSF51658">
    <property type="entry name" value="Xylose isomerase-like"/>
    <property type="match status" value="1"/>
</dbReference>
<proteinExistence type="inferred from homology"/>
<evidence type="ECO:0000256" key="3">
    <source>
        <dbReference type="PIRSR" id="PIRSR006241-50"/>
    </source>
</evidence>
<keyword evidence="8" id="KW-1185">Reference proteome</keyword>
<dbReference type="Proteomes" id="UP000244896">
    <property type="component" value="Chromosome"/>
</dbReference>
<organism evidence="7 8">
    <name type="scientific">Ereboglobus luteus</name>
    <dbReference type="NCBI Taxonomy" id="1796921"/>
    <lineage>
        <taxon>Bacteria</taxon>
        <taxon>Pseudomonadati</taxon>
        <taxon>Verrucomicrobiota</taxon>
        <taxon>Opitutia</taxon>
        <taxon>Opitutales</taxon>
        <taxon>Opitutaceae</taxon>
        <taxon>Ereboglobus</taxon>
    </lineage>
</organism>
<dbReference type="Pfam" id="PF01261">
    <property type="entry name" value="AP_endonuc_2"/>
    <property type="match status" value="1"/>
</dbReference>
<name>A0A2U8E5R1_9BACT</name>
<dbReference type="PIRSF" id="PIRSF006241">
    <property type="entry name" value="HyI"/>
    <property type="match status" value="1"/>
</dbReference>
<dbReference type="GO" id="GO:0016853">
    <property type="term" value="F:isomerase activity"/>
    <property type="evidence" value="ECO:0007669"/>
    <property type="project" value="UniProtKB-KW"/>
</dbReference>
<dbReference type="EMBL" id="CP023004">
    <property type="protein sequence ID" value="AWI10150.1"/>
    <property type="molecule type" value="Genomic_DNA"/>
</dbReference>
<dbReference type="PANTHER" id="PTHR43489:SF3">
    <property type="entry name" value="XYLOSE ISOMERASE DOMAIN PROTEIN TIM BARREL"/>
    <property type="match status" value="1"/>
</dbReference>
<dbReference type="PROSITE" id="PS51318">
    <property type="entry name" value="TAT"/>
    <property type="match status" value="1"/>
</dbReference>
<evidence type="ECO:0000256" key="2">
    <source>
        <dbReference type="PIRNR" id="PIRNR006241"/>
    </source>
</evidence>
<dbReference type="AlphaFoldDB" id="A0A2U8E5R1"/>
<evidence type="ECO:0000256" key="4">
    <source>
        <dbReference type="SAM" id="MobiDB-lite"/>
    </source>
</evidence>
<dbReference type="PANTHER" id="PTHR43489">
    <property type="entry name" value="ISOMERASE"/>
    <property type="match status" value="1"/>
</dbReference>
<feature type="signal peptide" evidence="5">
    <location>
        <begin position="1"/>
        <end position="28"/>
    </location>
</feature>
<dbReference type="InterPro" id="IPR006311">
    <property type="entry name" value="TAT_signal"/>
</dbReference>
<comment type="similarity">
    <text evidence="2">Belongs to the hyi family.</text>
</comment>
<dbReference type="InterPro" id="IPR036237">
    <property type="entry name" value="Xyl_isomerase-like_sf"/>
</dbReference>
<feature type="compositionally biased region" description="Low complexity" evidence="4">
    <location>
        <begin position="25"/>
        <end position="36"/>
    </location>
</feature>
<sequence>MNRRQALKTIAATGTLAALSRMMPSARANSASENSNPKSDMSPALRHSVCAWCYIKKNPLPEFAPAAKNVGIESIELLNPDQWPVVQKHGLACAVANGPKSSSIKRGFNRREHHANLVPDFLARIKECAAAGIPNLICFSGNRDGQSDEEGLEICAEGLKKIVSAAEKARVTIIMELLNSKVNHKDYQCDHTAWGVELVKRVGSERFKLLYDIYHMQIMEGDVIRNIRENAQYIAHYHTAGNPGRNEFEPTDTQELNYPAIMRAIRDTGYRGYIGQEFLPKRDPLTSLAAAVKICTV</sequence>
<accession>A0A2U8E5R1</accession>
<keyword evidence="5" id="KW-0732">Signal</keyword>
<reference evidence="7 8" key="1">
    <citation type="journal article" date="2018" name="Syst. Appl. Microbiol.">
        <title>Ereboglobus luteus gen. nov. sp. nov. from cockroach guts, and new insights into the oxygen relationship of the genera Opitutus and Didymococcus (Verrucomicrobia: Opitutaceae).</title>
        <authorList>
            <person name="Tegtmeier D."/>
            <person name="Belitz A."/>
            <person name="Radek R."/>
            <person name="Heimerl T."/>
            <person name="Brune A."/>
        </authorList>
    </citation>
    <scope>NUCLEOTIDE SEQUENCE [LARGE SCALE GENOMIC DNA]</scope>
    <source>
        <strain evidence="7 8">Ho45</strain>
    </source>
</reference>
<dbReference type="InterPro" id="IPR013022">
    <property type="entry name" value="Xyl_isomerase-like_TIM-brl"/>
</dbReference>
<feature type="active site" description="Proton donor/acceptor" evidence="3">
    <location>
        <position position="277"/>
    </location>
</feature>
<gene>
    <name evidence="7" type="ORF">CKA38_13580</name>
</gene>
<dbReference type="RefSeq" id="WP_108826019.1">
    <property type="nucleotide sequence ID" value="NZ_CP023004.1"/>
</dbReference>
<dbReference type="Gene3D" id="3.20.20.150">
    <property type="entry name" value="Divalent-metal-dependent TIM barrel enzymes"/>
    <property type="match status" value="1"/>
</dbReference>
<feature type="chain" id="PRO_5015987181" evidence="5">
    <location>
        <begin position="29"/>
        <end position="297"/>
    </location>
</feature>
<dbReference type="InterPro" id="IPR026040">
    <property type="entry name" value="HyI-like"/>
</dbReference>
<evidence type="ECO:0000256" key="1">
    <source>
        <dbReference type="ARBA" id="ARBA00023235"/>
    </source>
</evidence>
<dbReference type="OrthoDB" id="9786584at2"/>
<feature type="domain" description="Xylose isomerase-like TIM barrel" evidence="6">
    <location>
        <begin position="86"/>
        <end position="279"/>
    </location>
</feature>